<reference evidence="1 2" key="1">
    <citation type="journal article" date="2021" name="Nat. Commun.">
        <title>Genetic determinants of endophytism in the Arabidopsis root mycobiome.</title>
        <authorList>
            <person name="Mesny F."/>
            <person name="Miyauchi S."/>
            <person name="Thiergart T."/>
            <person name="Pickel B."/>
            <person name="Atanasova L."/>
            <person name="Karlsson M."/>
            <person name="Huettel B."/>
            <person name="Barry K.W."/>
            <person name="Haridas S."/>
            <person name="Chen C."/>
            <person name="Bauer D."/>
            <person name="Andreopoulos W."/>
            <person name="Pangilinan J."/>
            <person name="LaButti K."/>
            <person name="Riley R."/>
            <person name="Lipzen A."/>
            <person name="Clum A."/>
            <person name="Drula E."/>
            <person name="Henrissat B."/>
            <person name="Kohler A."/>
            <person name="Grigoriev I.V."/>
            <person name="Martin F.M."/>
            <person name="Hacquard S."/>
        </authorList>
    </citation>
    <scope>NUCLEOTIDE SEQUENCE [LARGE SCALE GENOMIC DNA]</scope>
    <source>
        <strain evidence="1 2">MPI-SDFR-AT-0079</strain>
    </source>
</reference>
<organism evidence="1 2">
    <name type="scientific">Chaetomium tenue</name>
    <dbReference type="NCBI Taxonomy" id="1854479"/>
    <lineage>
        <taxon>Eukaryota</taxon>
        <taxon>Fungi</taxon>
        <taxon>Dikarya</taxon>
        <taxon>Ascomycota</taxon>
        <taxon>Pezizomycotina</taxon>
        <taxon>Sordariomycetes</taxon>
        <taxon>Sordariomycetidae</taxon>
        <taxon>Sordariales</taxon>
        <taxon>Chaetomiaceae</taxon>
        <taxon>Chaetomium</taxon>
    </lineage>
</organism>
<dbReference type="Proteomes" id="UP000724584">
    <property type="component" value="Unassembled WGS sequence"/>
</dbReference>
<dbReference type="EMBL" id="JAGIZQ010000001">
    <property type="protein sequence ID" value="KAH6649634.1"/>
    <property type="molecule type" value="Genomic_DNA"/>
</dbReference>
<evidence type="ECO:0000313" key="1">
    <source>
        <dbReference type="EMBL" id="KAH6649634.1"/>
    </source>
</evidence>
<comment type="caution">
    <text evidence="1">The sequence shown here is derived from an EMBL/GenBank/DDBJ whole genome shotgun (WGS) entry which is preliminary data.</text>
</comment>
<gene>
    <name evidence="1" type="ORF">F5144DRAFT_11821</name>
</gene>
<evidence type="ECO:0000313" key="2">
    <source>
        <dbReference type="Proteomes" id="UP000724584"/>
    </source>
</evidence>
<protein>
    <submittedName>
        <fullName evidence="1">Signal recognition particle 14kD protein</fullName>
    </submittedName>
</protein>
<name>A0ACB7PL91_9PEZI</name>
<keyword evidence="2" id="KW-1185">Reference proteome</keyword>
<sequence length="140" mass="15080">MGHLTHDEFFTKLADIFTTRRTKAHGAVFLTQKRLSHNQPTPSNPPSSASPPPSSDPLADLHPAQPLPLLIRATNGKGKDDRAAKIKLSTVVEPDALEAFYARYAEVCKAGMTALKPRDRTKRKAKAKKRKGGAAAATAA</sequence>
<accession>A0ACB7PL91</accession>
<proteinExistence type="predicted"/>